<reference evidence="2 3" key="1">
    <citation type="journal article" date="2017" name="Nat. Ecol. Evol.">
        <title>Scallop genome provides insights into evolution of bilaterian karyotype and development.</title>
        <authorList>
            <person name="Wang S."/>
            <person name="Zhang J."/>
            <person name="Jiao W."/>
            <person name="Li J."/>
            <person name="Xun X."/>
            <person name="Sun Y."/>
            <person name="Guo X."/>
            <person name="Huan P."/>
            <person name="Dong B."/>
            <person name="Zhang L."/>
            <person name="Hu X."/>
            <person name="Sun X."/>
            <person name="Wang J."/>
            <person name="Zhao C."/>
            <person name="Wang Y."/>
            <person name="Wang D."/>
            <person name="Huang X."/>
            <person name="Wang R."/>
            <person name="Lv J."/>
            <person name="Li Y."/>
            <person name="Zhang Z."/>
            <person name="Liu B."/>
            <person name="Lu W."/>
            <person name="Hui Y."/>
            <person name="Liang J."/>
            <person name="Zhou Z."/>
            <person name="Hou R."/>
            <person name="Li X."/>
            <person name="Liu Y."/>
            <person name="Li H."/>
            <person name="Ning X."/>
            <person name="Lin Y."/>
            <person name="Zhao L."/>
            <person name="Xing Q."/>
            <person name="Dou J."/>
            <person name="Li Y."/>
            <person name="Mao J."/>
            <person name="Guo H."/>
            <person name="Dou H."/>
            <person name="Li T."/>
            <person name="Mu C."/>
            <person name="Jiang W."/>
            <person name="Fu Q."/>
            <person name="Fu X."/>
            <person name="Miao Y."/>
            <person name="Liu J."/>
            <person name="Yu Q."/>
            <person name="Li R."/>
            <person name="Liao H."/>
            <person name="Li X."/>
            <person name="Kong Y."/>
            <person name="Jiang Z."/>
            <person name="Chourrout D."/>
            <person name="Li R."/>
            <person name="Bao Z."/>
        </authorList>
    </citation>
    <scope>NUCLEOTIDE SEQUENCE [LARGE SCALE GENOMIC DNA]</scope>
    <source>
        <strain evidence="2 3">PY_sf001</strain>
    </source>
</reference>
<feature type="region of interest" description="Disordered" evidence="1">
    <location>
        <begin position="85"/>
        <end position="105"/>
    </location>
</feature>
<dbReference type="EMBL" id="NEDP02004422">
    <property type="protein sequence ID" value="OWF45638.1"/>
    <property type="molecule type" value="Genomic_DNA"/>
</dbReference>
<name>A0A210QA74_MIZYE</name>
<gene>
    <name evidence="2" type="ORF">KP79_PYT05941</name>
</gene>
<keyword evidence="3" id="KW-1185">Reference proteome</keyword>
<evidence type="ECO:0000313" key="3">
    <source>
        <dbReference type="Proteomes" id="UP000242188"/>
    </source>
</evidence>
<protein>
    <submittedName>
        <fullName evidence="2">Uncharacterized protein</fullName>
    </submittedName>
</protein>
<organism evidence="2 3">
    <name type="scientific">Mizuhopecten yessoensis</name>
    <name type="common">Japanese scallop</name>
    <name type="synonym">Patinopecten yessoensis</name>
    <dbReference type="NCBI Taxonomy" id="6573"/>
    <lineage>
        <taxon>Eukaryota</taxon>
        <taxon>Metazoa</taxon>
        <taxon>Spiralia</taxon>
        <taxon>Lophotrochozoa</taxon>
        <taxon>Mollusca</taxon>
        <taxon>Bivalvia</taxon>
        <taxon>Autobranchia</taxon>
        <taxon>Pteriomorphia</taxon>
        <taxon>Pectinida</taxon>
        <taxon>Pectinoidea</taxon>
        <taxon>Pectinidae</taxon>
        <taxon>Mizuhopecten</taxon>
    </lineage>
</organism>
<sequence>MSDSESDDYDVGTDEGKVRACIWASQKKLFVSAAKILLRLGFTSMEALVCIKETDLERSDLPIGQIRLVMKSVGQTFMATETVNTRQDRAGVSDPSPVDDVWTTR</sequence>
<comment type="caution">
    <text evidence="2">The sequence shown here is derived from an EMBL/GenBank/DDBJ whole genome shotgun (WGS) entry which is preliminary data.</text>
</comment>
<dbReference type="Proteomes" id="UP000242188">
    <property type="component" value="Unassembled WGS sequence"/>
</dbReference>
<evidence type="ECO:0000256" key="1">
    <source>
        <dbReference type="SAM" id="MobiDB-lite"/>
    </source>
</evidence>
<accession>A0A210QA74</accession>
<dbReference type="AlphaFoldDB" id="A0A210QA74"/>
<proteinExistence type="predicted"/>
<evidence type="ECO:0000313" key="2">
    <source>
        <dbReference type="EMBL" id="OWF45638.1"/>
    </source>
</evidence>